<dbReference type="EMBL" id="BMDD01000001">
    <property type="protein sequence ID" value="GGH67537.1"/>
    <property type="molecule type" value="Genomic_DNA"/>
</dbReference>
<name>A0ABQ1ZHX1_9BACL</name>
<organism evidence="5 6">
    <name type="scientific">Saccharibacillus endophyticus</name>
    <dbReference type="NCBI Taxonomy" id="2060666"/>
    <lineage>
        <taxon>Bacteria</taxon>
        <taxon>Bacillati</taxon>
        <taxon>Bacillota</taxon>
        <taxon>Bacilli</taxon>
        <taxon>Bacillales</taxon>
        <taxon>Paenibacillaceae</taxon>
        <taxon>Saccharibacillus</taxon>
    </lineage>
</organism>
<dbReference type="SMART" id="SM00342">
    <property type="entry name" value="HTH_ARAC"/>
    <property type="match status" value="1"/>
</dbReference>
<dbReference type="InterPro" id="IPR018060">
    <property type="entry name" value="HTH_AraC"/>
</dbReference>
<evidence type="ECO:0000256" key="2">
    <source>
        <dbReference type="ARBA" id="ARBA00023125"/>
    </source>
</evidence>
<evidence type="ECO:0000256" key="3">
    <source>
        <dbReference type="ARBA" id="ARBA00023163"/>
    </source>
</evidence>
<dbReference type="InterPro" id="IPR020449">
    <property type="entry name" value="Tscrpt_reg_AraC-type_HTH"/>
</dbReference>
<keyword evidence="6" id="KW-1185">Reference proteome</keyword>
<dbReference type="Proteomes" id="UP000605427">
    <property type="component" value="Unassembled WGS sequence"/>
</dbReference>
<dbReference type="PANTHER" id="PTHR43280:SF28">
    <property type="entry name" value="HTH-TYPE TRANSCRIPTIONAL ACTIVATOR RHAS"/>
    <property type="match status" value="1"/>
</dbReference>
<dbReference type="PRINTS" id="PR00032">
    <property type="entry name" value="HTHARAC"/>
</dbReference>
<sequence length="296" mass="33632">MVEPLEISSDLSEKLSYNLPGFPVCIYEGSRRIQDLNAFAYHWHADLEFVLILEGSMNYLVNDQTVRLEKGNAIFVNSKRLHRGFFNDNGNCSHIIVTVHPTLLGEHTSAGKTFLNQKFGLNADDFFLLSEEVPWQQEIINLLIEINAQMKTDSGNLLHLISRCSYLSACIADHIQEKSSASADIRHLAIIHDMTDYIHRRYESKLTTDDIAASGSVCRSRCCELFKKHLYLTPNNYLVQYRIQKSCELLKETNRPVSEVAGACGFQSASYFAYVFHKHTGQTPQDFRKQAMSSAI</sequence>
<feature type="domain" description="HTH araC/xylS-type" evidence="4">
    <location>
        <begin position="192"/>
        <end position="290"/>
    </location>
</feature>
<evidence type="ECO:0000256" key="1">
    <source>
        <dbReference type="ARBA" id="ARBA00023015"/>
    </source>
</evidence>
<keyword evidence="1" id="KW-0805">Transcription regulation</keyword>
<evidence type="ECO:0000313" key="6">
    <source>
        <dbReference type="Proteomes" id="UP000605427"/>
    </source>
</evidence>
<dbReference type="SUPFAM" id="SSF46689">
    <property type="entry name" value="Homeodomain-like"/>
    <property type="match status" value="1"/>
</dbReference>
<accession>A0ABQ1ZHX1</accession>
<evidence type="ECO:0000313" key="5">
    <source>
        <dbReference type="EMBL" id="GGH67537.1"/>
    </source>
</evidence>
<keyword evidence="3" id="KW-0804">Transcription</keyword>
<dbReference type="InterPro" id="IPR003313">
    <property type="entry name" value="AraC-bd"/>
</dbReference>
<protein>
    <recommendedName>
        <fullName evidence="4">HTH araC/xylS-type domain-containing protein</fullName>
    </recommendedName>
</protein>
<dbReference type="Pfam" id="PF12833">
    <property type="entry name" value="HTH_18"/>
    <property type="match status" value="1"/>
</dbReference>
<keyword evidence="2" id="KW-0238">DNA-binding</keyword>
<comment type="caution">
    <text evidence="5">The sequence shown here is derived from an EMBL/GenBank/DDBJ whole genome shotgun (WGS) entry which is preliminary data.</text>
</comment>
<dbReference type="InterPro" id="IPR009057">
    <property type="entry name" value="Homeodomain-like_sf"/>
</dbReference>
<dbReference type="Pfam" id="PF02311">
    <property type="entry name" value="AraC_binding"/>
    <property type="match status" value="1"/>
</dbReference>
<dbReference type="Gene3D" id="2.60.120.10">
    <property type="entry name" value="Jelly Rolls"/>
    <property type="match status" value="1"/>
</dbReference>
<dbReference type="PANTHER" id="PTHR43280">
    <property type="entry name" value="ARAC-FAMILY TRANSCRIPTIONAL REGULATOR"/>
    <property type="match status" value="1"/>
</dbReference>
<gene>
    <name evidence="5" type="ORF">GCM10007362_00620</name>
</gene>
<dbReference type="RefSeq" id="WP_172237433.1">
    <property type="nucleotide sequence ID" value="NZ_BMDD01000001.1"/>
</dbReference>
<dbReference type="PROSITE" id="PS01124">
    <property type="entry name" value="HTH_ARAC_FAMILY_2"/>
    <property type="match status" value="1"/>
</dbReference>
<dbReference type="Gene3D" id="1.10.10.60">
    <property type="entry name" value="Homeodomain-like"/>
    <property type="match status" value="2"/>
</dbReference>
<evidence type="ECO:0000259" key="4">
    <source>
        <dbReference type="PROSITE" id="PS01124"/>
    </source>
</evidence>
<dbReference type="InterPro" id="IPR014710">
    <property type="entry name" value="RmlC-like_jellyroll"/>
</dbReference>
<proteinExistence type="predicted"/>
<reference evidence="6" key="1">
    <citation type="journal article" date="2019" name="Int. J. Syst. Evol. Microbiol.">
        <title>The Global Catalogue of Microorganisms (GCM) 10K type strain sequencing project: providing services to taxonomists for standard genome sequencing and annotation.</title>
        <authorList>
            <consortium name="The Broad Institute Genomics Platform"/>
            <consortium name="The Broad Institute Genome Sequencing Center for Infectious Disease"/>
            <person name="Wu L."/>
            <person name="Ma J."/>
        </authorList>
    </citation>
    <scope>NUCLEOTIDE SEQUENCE [LARGE SCALE GENOMIC DNA]</scope>
    <source>
        <strain evidence="6">CCM 8702</strain>
    </source>
</reference>
<dbReference type="InterPro" id="IPR011051">
    <property type="entry name" value="RmlC_Cupin_sf"/>
</dbReference>
<dbReference type="SUPFAM" id="SSF51182">
    <property type="entry name" value="RmlC-like cupins"/>
    <property type="match status" value="1"/>
</dbReference>